<dbReference type="PROSITE" id="PS50990">
    <property type="entry name" value="PEPTIDASE_C39"/>
    <property type="match status" value="1"/>
</dbReference>
<keyword evidence="5" id="KW-0788">Thiol protease</keyword>
<dbReference type="PANTHER" id="PTHR43394:SF1">
    <property type="entry name" value="ATP-BINDING CASSETTE SUB-FAMILY B MEMBER 10, MITOCHONDRIAL"/>
    <property type="match status" value="1"/>
</dbReference>
<dbReference type="Gene3D" id="3.40.50.300">
    <property type="entry name" value="P-loop containing nucleotide triphosphate hydrolases"/>
    <property type="match status" value="1"/>
</dbReference>
<dbReference type="InterPro" id="IPR003593">
    <property type="entry name" value="AAA+_ATPase"/>
</dbReference>
<evidence type="ECO:0000256" key="2">
    <source>
        <dbReference type="ARBA" id="ARBA00022692"/>
    </source>
</evidence>
<dbReference type="Gene3D" id="1.20.1560.10">
    <property type="entry name" value="ABC transporter type 1, transmembrane domain"/>
    <property type="match status" value="1"/>
</dbReference>
<feature type="transmembrane region" description="Helical" evidence="9">
    <location>
        <begin position="296"/>
        <end position="314"/>
    </location>
</feature>
<keyword evidence="2 9" id="KW-0812">Transmembrane</keyword>
<dbReference type="InterPro" id="IPR005074">
    <property type="entry name" value="Peptidase_C39"/>
</dbReference>
<dbReference type="InterPro" id="IPR011527">
    <property type="entry name" value="ABC1_TM_dom"/>
</dbReference>
<evidence type="ECO:0000256" key="9">
    <source>
        <dbReference type="SAM" id="Phobius"/>
    </source>
</evidence>
<evidence type="ECO:0000256" key="8">
    <source>
        <dbReference type="ARBA" id="ARBA00023136"/>
    </source>
</evidence>
<evidence type="ECO:0000256" key="7">
    <source>
        <dbReference type="ARBA" id="ARBA00022989"/>
    </source>
</evidence>
<dbReference type="InterPro" id="IPR017871">
    <property type="entry name" value="ABC_transporter-like_CS"/>
</dbReference>
<dbReference type="Gene3D" id="3.90.70.10">
    <property type="entry name" value="Cysteine proteinases"/>
    <property type="match status" value="1"/>
</dbReference>
<dbReference type="PROSITE" id="PS50893">
    <property type="entry name" value="ABC_TRANSPORTER_2"/>
    <property type="match status" value="1"/>
</dbReference>
<dbReference type="PROSITE" id="PS00211">
    <property type="entry name" value="ABC_TRANSPORTER_1"/>
    <property type="match status" value="1"/>
</dbReference>
<proteinExistence type="predicted"/>
<dbReference type="InterPro" id="IPR039421">
    <property type="entry name" value="Type_1_exporter"/>
</dbReference>
<dbReference type="Proteomes" id="UP001276854">
    <property type="component" value="Unassembled WGS sequence"/>
</dbReference>
<evidence type="ECO:0000256" key="6">
    <source>
        <dbReference type="ARBA" id="ARBA00022840"/>
    </source>
</evidence>
<dbReference type="SMART" id="SM00382">
    <property type="entry name" value="AAA"/>
    <property type="match status" value="1"/>
</dbReference>
<dbReference type="InterPro" id="IPR036640">
    <property type="entry name" value="ABC1_TM_sf"/>
</dbReference>
<accession>A0ABU4GJF6</accession>
<feature type="domain" description="Peptidase C39" evidence="12">
    <location>
        <begin position="12"/>
        <end position="132"/>
    </location>
</feature>
<gene>
    <name evidence="13" type="ORF">RZO55_09165</name>
</gene>
<keyword evidence="5" id="KW-0645">Protease</keyword>
<dbReference type="InterPro" id="IPR003439">
    <property type="entry name" value="ABC_transporter-like_ATP-bd"/>
</dbReference>
<protein>
    <submittedName>
        <fullName evidence="13">Peptidase domain-containing ABC transporter</fullName>
    </submittedName>
</protein>
<dbReference type="SUPFAM" id="SSF90123">
    <property type="entry name" value="ABC transporter transmembrane region"/>
    <property type="match status" value="1"/>
</dbReference>
<evidence type="ECO:0000256" key="5">
    <source>
        <dbReference type="ARBA" id="ARBA00022807"/>
    </source>
</evidence>
<keyword evidence="4" id="KW-0378">Hydrolase</keyword>
<dbReference type="RefSeq" id="WP_318063989.1">
    <property type="nucleotide sequence ID" value="NZ_JAWONS010000133.1"/>
</dbReference>
<reference evidence="13 14" key="1">
    <citation type="submission" date="2023-10" db="EMBL/GenBank/DDBJ databases">
        <title>A novel Glycoside Hydrolase 43-Like Enzyme from Clostrdium boliviensis is an Endo-xylanase, and a Candidate for Xylooligosaccharides Production from Different Xylan Substrates.</title>
        <authorList>
            <person name="Alvarez M.T."/>
            <person name="Rocabado-Villegas L.R."/>
            <person name="Salas-Veizaga D.M."/>
            <person name="Linares-Pasten J.A."/>
            <person name="Gudmundsdottir E.E."/>
            <person name="Hreggvidsson G.O."/>
            <person name="Adlercreutz P."/>
            <person name="Nordberg Karlsson E."/>
        </authorList>
    </citation>
    <scope>NUCLEOTIDE SEQUENCE [LARGE SCALE GENOMIC DNA]</scope>
    <source>
        <strain evidence="13 14">E-1</strain>
    </source>
</reference>
<dbReference type="Pfam" id="PF03412">
    <property type="entry name" value="Peptidase_C39"/>
    <property type="match status" value="1"/>
</dbReference>
<evidence type="ECO:0000256" key="1">
    <source>
        <dbReference type="ARBA" id="ARBA00004651"/>
    </source>
</evidence>
<keyword evidence="3" id="KW-0547">Nucleotide-binding</keyword>
<feature type="domain" description="ABC transmembrane type-1" evidence="11">
    <location>
        <begin position="158"/>
        <end position="439"/>
    </location>
</feature>
<evidence type="ECO:0000259" key="10">
    <source>
        <dbReference type="PROSITE" id="PS50893"/>
    </source>
</evidence>
<feature type="transmembrane region" description="Helical" evidence="9">
    <location>
        <begin position="196"/>
        <end position="214"/>
    </location>
</feature>
<feature type="transmembrane region" description="Helical" evidence="9">
    <location>
        <begin position="264"/>
        <end position="290"/>
    </location>
</feature>
<feature type="transmembrane region" description="Helical" evidence="9">
    <location>
        <begin position="157"/>
        <end position="176"/>
    </location>
</feature>
<evidence type="ECO:0000259" key="11">
    <source>
        <dbReference type="PROSITE" id="PS50929"/>
    </source>
</evidence>
<keyword evidence="14" id="KW-1185">Reference proteome</keyword>
<dbReference type="Pfam" id="PF00664">
    <property type="entry name" value="ABC_membrane"/>
    <property type="match status" value="1"/>
</dbReference>
<comment type="subcellular location">
    <subcellularLocation>
        <location evidence="1">Cell membrane</location>
        <topology evidence="1">Multi-pass membrane protein</topology>
    </subcellularLocation>
</comment>
<dbReference type="EMBL" id="JAWONS010000133">
    <property type="protein sequence ID" value="MDW2797739.1"/>
    <property type="molecule type" value="Genomic_DNA"/>
</dbReference>
<evidence type="ECO:0000256" key="4">
    <source>
        <dbReference type="ARBA" id="ARBA00022801"/>
    </source>
</evidence>
<dbReference type="Pfam" id="PF00005">
    <property type="entry name" value="ABC_tran"/>
    <property type="match status" value="1"/>
</dbReference>
<feature type="transmembrane region" description="Helical" evidence="9">
    <location>
        <begin position="379"/>
        <end position="403"/>
    </location>
</feature>
<keyword evidence="7 9" id="KW-1133">Transmembrane helix</keyword>
<dbReference type="SUPFAM" id="SSF52540">
    <property type="entry name" value="P-loop containing nucleoside triphosphate hydrolases"/>
    <property type="match status" value="1"/>
</dbReference>
<dbReference type="PROSITE" id="PS50929">
    <property type="entry name" value="ABC_TM1F"/>
    <property type="match status" value="1"/>
</dbReference>
<evidence type="ECO:0000313" key="13">
    <source>
        <dbReference type="EMBL" id="MDW2797739.1"/>
    </source>
</evidence>
<keyword evidence="8 9" id="KW-0472">Membrane</keyword>
<dbReference type="InterPro" id="IPR027417">
    <property type="entry name" value="P-loop_NTPase"/>
</dbReference>
<feature type="domain" description="ABC transporter" evidence="10">
    <location>
        <begin position="470"/>
        <end position="702"/>
    </location>
</feature>
<sequence length="704" mass="79918">MPKKKKVPLIRQLGTTDCGISCLTMIFQYYGCKFNQNDIRANLNIGRDGLSLSDMKYIAEEYGFQFTAYEDFLVEENISDNLPLIMCTKNNHYFVVTQKKKNKYVINDPVNGLRHMSFQDLLNECERYIIKIIPTKDIRKKSKHVISSSIKIKYSSVVFAFILTLLTQCIVLLPSLTIQKIVDKMGEGPGVYKTLIYFGIAFFIMIAFFCANLLKQNIILLVQNSLYKETIHYMIDKLFHINLKFYESHSSGDLQYRFNSVNDIYDFVSSLLISTIVEIITGIICAIFMIGQSFVLFLMTLIIILLQLIYISLIKKKLDELVMNYMAERSKLEGKMVDTLVNIQQIRCMRLSEILNTGLKHDYDKVINLLRRKSIAGNFLESGINAIGIITPLLIYICGSYFVSLTEMTIGGLIAFVTLSSYFMAPFNTVSIVIPQLGNLKETLLRMEEFLTYNENAVNGQISIPHFEHLKLKELSFSYGNSNKKELSDINFELRAGERIAIVGTSGSGKSTLLKIIMNVLFNYAGKITLNGIDIIQINRDDIDRIFTIVTQTPVAFSGSIRDNIDVLNTLSDDKLNKAVRVSETQDFIQSCPMGINTFIGENGQNISGGQKQRIAIARAVALEPEVIVFDEATSNLDTITEKKIYENIKNEGVSQIVVTHRLNTIQDFDRIYVIESGKIIESGKHEELLSNKSLYYRLINSKP</sequence>
<feature type="transmembrane region" description="Helical" evidence="9">
    <location>
        <begin position="409"/>
        <end position="434"/>
    </location>
</feature>
<dbReference type="PANTHER" id="PTHR43394">
    <property type="entry name" value="ATP-DEPENDENT PERMEASE MDL1, MITOCHONDRIAL"/>
    <property type="match status" value="1"/>
</dbReference>
<comment type="caution">
    <text evidence="13">The sequence shown here is derived from an EMBL/GenBank/DDBJ whole genome shotgun (WGS) entry which is preliminary data.</text>
</comment>
<organism evidence="13 14">
    <name type="scientific">Clostridium boliviensis</name>
    <dbReference type="NCBI Taxonomy" id="318465"/>
    <lineage>
        <taxon>Bacteria</taxon>
        <taxon>Bacillati</taxon>
        <taxon>Bacillota</taxon>
        <taxon>Clostridia</taxon>
        <taxon>Eubacteriales</taxon>
        <taxon>Clostridiaceae</taxon>
        <taxon>Clostridium</taxon>
    </lineage>
</organism>
<keyword evidence="6" id="KW-0067">ATP-binding</keyword>
<evidence type="ECO:0000259" key="12">
    <source>
        <dbReference type="PROSITE" id="PS50990"/>
    </source>
</evidence>
<evidence type="ECO:0000256" key="3">
    <source>
        <dbReference type="ARBA" id="ARBA00022741"/>
    </source>
</evidence>
<evidence type="ECO:0000313" key="14">
    <source>
        <dbReference type="Proteomes" id="UP001276854"/>
    </source>
</evidence>
<name>A0ABU4GJF6_9CLOT</name>